<feature type="domain" description="HTH araC/xylS-type" evidence="5">
    <location>
        <begin position="155"/>
        <end position="262"/>
    </location>
</feature>
<dbReference type="Proteomes" id="UP000265836">
    <property type="component" value="Unassembled WGS sequence"/>
</dbReference>
<accession>A0A397NEG4</accession>
<evidence type="ECO:0000256" key="2">
    <source>
        <dbReference type="ARBA" id="ARBA00023125"/>
    </source>
</evidence>
<dbReference type="SUPFAM" id="SSF46689">
    <property type="entry name" value="Homeodomain-like"/>
    <property type="match status" value="1"/>
</dbReference>
<protein>
    <submittedName>
        <fullName evidence="6">AraC family transcriptional regulator</fullName>
    </submittedName>
</protein>
<dbReference type="InterPro" id="IPR032710">
    <property type="entry name" value="NTF2-like_dom_sf"/>
</dbReference>
<dbReference type="GO" id="GO:0003700">
    <property type="term" value="F:DNA-binding transcription factor activity"/>
    <property type="evidence" value="ECO:0007669"/>
    <property type="project" value="InterPro"/>
</dbReference>
<evidence type="ECO:0000313" key="6">
    <source>
        <dbReference type="EMBL" id="RIA35876.1"/>
    </source>
</evidence>
<reference evidence="6 7" key="1">
    <citation type="submission" date="2018-08" db="EMBL/GenBank/DDBJ databases">
        <title>Genome sequencing of rice bacterial endophytes.</title>
        <authorList>
            <person name="Venturi V."/>
        </authorList>
    </citation>
    <scope>NUCLEOTIDE SEQUENCE [LARGE SCALE GENOMIC DNA]</scope>
    <source>
        <strain evidence="6 7">E1205</strain>
    </source>
</reference>
<sequence>MPDDLFPDDAAQTERTREIILRYHLSWKHRDLDAVMALYHPDIEYNDFFQQRCMRLGELREYVEHNLPRRPGELLEHVDRIRIDGHTAFIQYCTSLQGGEGLVSFRTGEALTVREGLIWRINEYATLVREARGTGEDAGSRPAISRLGLSTRQLGQLAQDLQDYFQRSQPFLDPELDLQQVAAATGYSRNQISHLLNQVLGESFYRYVNRARLQYLLDGLQAGSDLKRVDELAFAAGFNSLSAFYNCFKRHTGLSPKAYLKTRLESSEPAPGNTDGGPIKTQEGAEFTGRT</sequence>
<gene>
    <name evidence="6" type="ORF">DFO61_0329</name>
</gene>
<keyword evidence="1" id="KW-0805">Transcription regulation</keyword>
<dbReference type="Gene3D" id="3.10.450.50">
    <property type="match status" value="1"/>
</dbReference>
<evidence type="ECO:0000256" key="3">
    <source>
        <dbReference type="ARBA" id="ARBA00023163"/>
    </source>
</evidence>
<dbReference type="PROSITE" id="PS00041">
    <property type="entry name" value="HTH_ARAC_FAMILY_1"/>
    <property type="match status" value="1"/>
</dbReference>
<dbReference type="SMART" id="SM00342">
    <property type="entry name" value="HTH_ARAC"/>
    <property type="match status" value="1"/>
</dbReference>
<dbReference type="AlphaFoldDB" id="A0A397NEG4"/>
<feature type="region of interest" description="Disordered" evidence="4">
    <location>
        <begin position="265"/>
        <end position="291"/>
    </location>
</feature>
<keyword evidence="2" id="KW-0238">DNA-binding</keyword>
<evidence type="ECO:0000256" key="4">
    <source>
        <dbReference type="SAM" id="MobiDB-lite"/>
    </source>
</evidence>
<name>A0A397NEG4_ECTOL</name>
<dbReference type="Pfam" id="PF12833">
    <property type="entry name" value="HTH_18"/>
    <property type="match status" value="1"/>
</dbReference>
<dbReference type="PROSITE" id="PS01124">
    <property type="entry name" value="HTH_ARAC_FAMILY_2"/>
    <property type="match status" value="1"/>
</dbReference>
<dbReference type="EMBL" id="QXDA01000001">
    <property type="protein sequence ID" value="RIA35876.1"/>
    <property type="molecule type" value="Genomic_DNA"/>
</dbReference>
<dbReference type="Gene3D" id="1.10.10.60">
    <property type="entry name" value="Homeodomain-like"/>
    <property type="match status" value="2"/>
</dbReference>
<dbReference type="Pfam" id="PF12680">
    <property type="entry name" value="SnoaL_2"/>
    <property type="match status" value="1"/>
</dbReference>
<dbReference type="SUPFAM" id="SSF54427">
    <property type="entry name" value="NTF2-like"/>
    <property type="match status" value="1"/>
</dbReference>
<evidence type="ECO:0000313" key="7">
    <source>
        <dbReference type="Proteomes" id="UP000265836"/>
    </source>
</evidence>
<evidence type="ECO:0000256" key="1">
    <source>
        <dbReference type="ARBA" id="ARBA00023015"/>
    </source>
</evidence>
<dbReference type="InterPro" id="IPR037401">
    <property type="entry name" value="SnoaL-like"/>
</dbReference>
<dbReference type="PANTHER" id="PTHR43280">
    <property type="entry name" value="ARAC-FAMILY TRANSCRIPTIONAL REGULATOR"/>
    <property type="match status" value="1"/>
</dbReference>
<dbReference type="GO" id="GO:0009893">
    <property type="term" value="P:positive regulation of metabolic process"/>
    <property type="evidence" value="ECO:0007669"/>
    <property type="project" value="UniProtKB-ARBA"/>
</dbReference>
<dbReference type="GO" id="GO:0043565">
    <property type="term" value="F:sequence-specific DNA binding"/>
    <property type="evidence" value="ECO:0007669"/>
    <property type="project" value="InterPro"/>
</dbReference>
<dbReference type="InterPro" id="IPR009057">
    <property type="entry name" value="Homeodomain-like_sf"/>
</dbReference>
<dbReference type="InterPro" id="IPR018060">
    <property type="entry name" value="HTH_AraC"/>
</dbReference>
<keyword evidence="3" id="KW-0804">Transcription</keyword>
<dbReference type="RefSeq" id="WP_249929040.1">
    <property type="nucleotide sequence ID" value="NZ_QXDA01000001.1"/>
</dbReference>
<evidence type="ECO:0000259" key="5">
    <source>
        <dbReference type="PROSITE" id="PS01124"/>
    </source>
</evidence>
<comment type="caution">
    <text evidence="6">The sequence shown here is derived from an EMBL/GenBank/DDBJ whole genome shotgun (WGS) entry which is preliminary data.</text>
</comment>
<proteinExistence type="predicted"/>
<dbReference type="PANTHER" id="PTHR43280:SF27">
    <property type="entry name" value="TRANSCRIPTIONAL REGULATOR MTLR"/>
    <property type="match status" value="1"/>
</dbReference>
<dbReference type="InterPro" id="IPR018062">
    <property type="entry name" value="HTH_AraC-typ_CS"/>
</dbReference>
<organism evidence="6 7">
    <name type="scientific">Ectopseudomonas oleovorans</name>
    <name type="common">Pseudomonas oleovorans</name>
    <dbReference type="NCBI Taxonomy" id="301"/>
    <lineage>
        <taxon>Bacteria</taxon>
        <taxon>Pseudomonadati</taxon>
        <taxon>Pseudomonadota</taxon>
        <taxon>Gammaproteobacteria</taxon>
        <taxon>Pseudomonadales</taxon>
        <taxon>Pseudomonadaceae</taxon>
        <taxon>Ectopseudomonas</taxon>
    </lineage>
</organism>